<evidence type="ECO:0000313" key="3">
    <source>
        <dbReference type="WBParaSite" id="jg13405"/>
    </source>
</evidence>
<feature type="region of interest" description="Disordered" evidence="1">
    <location>
        <begin position="30"/>
        <end position="63"/>
    </location>
</feature>
<dbReference type="WBParaSite" id="jg13405">
    <property type="protein sequence ID" value="jg13405"/>
    <property type="gene ID" value="jg13405"/>
</dbReference>
<sequence>MRRSNASMEEGEILDESVIELTDETACEDGEGLLNATSSNGNTNGDQDDGAQSSSAAGPAISKGTPILMSNTICSGQFNHEVVKPKLESWTHDILPFQHQNIVEETGFFKKMLSIVKGSRKKL</sequence>
<proteinExistence type="predicted"/>
<protein>
    <submittedName>
        <fullName evidence="3">Uncharacterized protein</fullName>
    </submittedName>
</protein>
<accession>A0A915CXP3</accession>
<feature type="compositionally biased region" description="Polar residues" evidence="1">
    <location>
        <begin position="35"/>
        <end position="56"/>
    </location>
</feature>
<keyword evidence="2" id="KW-1185">Reference proteome</keyword>
<organism evidence="2 3">
    <name type="scientific">Ditylenchus dipsaci</name>
    <dbReference type="NCBI Taxonomy" id="166011"/>
    <lineage>
        <taxon>Eukaryota</taxon>
        <taxon>Metazoa</taxon>
        <taxon>Ecdysozoa</taxon>
        <taxon>Nematoda</taxon>
        <taxon>Chromadorea</taxon>
        <taxon>Rhabditida</taxon>
        <taxon>Tylenchina</taxon>
        <taxon>Tylenchomorpha</taxon>
        <taxon>Sphaerularioidea</taxon>
        <taxon>Anguinidae</taxon>
        <taxon>Anguininae</taxon>
        <taxon>Ditylenchus</taxon>
    </lineage>
</organism>
<name>A0A915CXP3_9BILA</name>
<dbReference type="AlphaFoldDB" id="A0A915CXP3"/>
<evidence type="ECO:0000313" key="2">
    <source>
        <dbReference type="Proteomes" id="UP000887574"/>
    </source>
</evidence>
<evidence type="ECO:0000256" key="1">
    <source>
        <dbReference type="SAM" id="MobiDB-lite"/>
    </source>
</evidence>
<reference evidence="3" key="1">
    <citation type="submission" date="2022-11" db="UniProtKB">
        <authorList>
            <consortium name="WormBaseParasite"/>
        </authorList>
    </citation>
    <scope>IDENTIFICATION</scope>
</reference>
<dbReference type="Proteomes" id="UP000887574">
    <property type="component" value="Unplaced"/>
</dbReference>